<keyword evidence="2" id="KW-0833">Ubl conjugation pathway</keyword>
<dbReference type="InterPro" id="IPR000608">
    <property type="entry name" value="UBC"/>
</dbReference>
<dbReference type="PANTHER" id="PTHR46116:SF15">
    <property type="entry name" value="(E3-INDEPENDENT) E2 UBIQUITIN-CONJUGATING ENZYME"/>
    <property type="match status" value="1"/>
</dbReference>
<dbReference type="Pfam" id="PF23043">
    <property type="entry name" value="SH3-B_UBE2O"/>
    <property type="match status" value="1"/>
</dbReference>
<dbReference type="EMBL" id="CALNXK010000124">
    <property type="protein sequence ID" value="CAH3162914.1"/>
    <property type="molecule type" value="Genomic_DNA"/>
</dbReference>
<dbReference type="Pfam" id="PF23044">
    <property type="entry name" value="SH3-C_UBE2O"/>
    <property type="match status" value="1"/>
</dbReference>
<dbReference type="InterPro" id="IPR016135">
    <property type="entry name" value="UBQ-conjugating_enzyme/RWD"/>
</dbReference>
<dbReference type="InterPro" id="IPR057734">
    <property type="entry name" value="UBE2O-like_SH3-C"/>
</dbReference>
<feature type="compositionally biased region" description="Basic residues" evidence="3">
    <location>
        <begin position="465"/>
        <end position="479"/>
    </location>
</feature>
<comment type="caution">
    <text evidence="5">The sequence shown here is derived from an EMBL/GenBank/DDBJ whole genome shotgun (WGS) entry which is preliminary data.</text>
</comment>
<sequence length="1124" mass="123493">MAEGGIFAEDIVKNAQGNVGVVLEDAEETTDESDSDEEALKKGQIVVCWYPSGNEETISISKVVKLADRALLPGDVVKFSDVNRGTQKGFVSNVEVAASVKVLVANQIFHNLDCKELSPLQHFIIGAHVSLGPWLGTVTEVYRRVVIMLKNGSRCAIEGPAGEQSSMLFDMSDQRDEDCPFYSPLFYPGQRLTGSARAFKEAKWLSGVKPILNNQSHIKGTVEEVSVIACEVDWQVCGAWQQGCNGDECLKPPDLTVTQEQLPRLLVVNHFRHANLQVGDKAFYTVKALDLRYISNGESLLKEQTDDNDNPEHAYTSPTSDSQVEGCGIHEVQPVKTCQGKTLTDRGDFEGSCLRSEESADSLVPESDSKTSSGSTSTSSLCEANPTVNTTSELAPTDKRQSMANVTETGDGINQIDINDGHHTPGSDSADADEDSDGGETVTPKAKASGSFKHESGSSHVVRYPTKRRKKRLRRKRKAAPPLKVNIGDRVCVEVTNTCTTVDVIWQDGSKQDKILSTDVTPVFHLDELEFFPGDFISDKRENADPSIYGVVLTADHKSRMCHVKWFSREGQELRDERDVSVYDITEHTDFVFSAGDVVVRVAKGDSDGTAAEGGDKPIPCVGQVTLVDEEGSVFIKWVDKTLSKVKPQELYKIDAEDDGHLSTDGSTVESEDEWETASGESEDDEDLAVDIMDLAAAAAGEGGDITADQAGHTTDEGAENVDREALHEARNRMNEILSNSNPPFMTFDSVPESHTYKYSTFQAQNPGRFLSCMRKEMALLTFSLPAGIIVRGYEDRVDILRVMITGPVDTPYEHGLFVFDVRLPSDYPASPPLFHYLSQCSGRLNPNLYEDGKVCVSLLGTWAGRGSEVWTSKSNVLQVLVSIQGLILCSEPYYNEAGYEKQRGTVEGRENSRLYNEMVLLKLVQSMERLVRNPPAGLENEILKHFAHHGARMIRKFKRWIALFHEQATAVPGCDGEKATNDEMKVNELEEKGPRSENENAYMNDTSNVDTIQAKVASGCIREERIQAHAMSGELLTNDKVHHTEPCSNGVSKDNYDQSAVLPEGKPSNVKPQGECQGAVTSEKNVPDYPLFPLSRGFCLSLVRALDSFEAALEKAQLPDCSE</sequence>
<dbReference type="InterPro" id="IPR057733">
    <property type="entry name" value="UBE2O-like_SH3-B"/>
</dbReference>
<proteinExistence type="predicted"/>
<feature type="compositionally biased region" description="Acidic residues" evidence="3">
    <location>
        <begin position="670"/>
        <end position="687"/>
    </location>
</feature>
<keyword evidence="1" id="KW-0808">Transferase</keyword>
<dbReference type="Pfam" id="PF23046">
    <property type="entry name" value="tSH3-B_UBE2O"/>
    <property type="match status" value="1"/>
</dbReference>
<feature type="region of interest" description="Disordered" evidence="3">
    <location>
        <begin position="1042"/>
        <end position="1077"/>
    </location>
</feature>
<dbReference type="Pfam" id="PF00179">
    <property type="entry name" value="UQ_con"/>
    <property type="match status" value="1"/>
</dbReference>
<evidence type="ECO:0000256" key="2">
    <source>
        <dbReference type="ARBA" id="ARBA00022786"/>
    </source>
</evidence>
<dbReference type="SMART" id="SM00212">
    <property type="entry name" value="UBCc"/>
    <property type="match status" value="1"/>
</dbReference>
<accession>A0ABN8QEC1</accession>
<dbReference type="SUPFAM" id="SSF54495">
    <property type="entry name" value="UBC-like"/>
    <property type="match status" value="1"/>
</dbReference>
<evidence type="ECO:0000256" key="1">
    <source>
        <dbReference type="ARBA" id="ARBA00022679"/>
    </source>
</evidence>
<dbReference type="Gene3D" id="3.10.110.10">
    <property type="entry name" value="Ubiquitin Conjugating Enzyme"/>
    <property type="match status" value="1"/>
</dbReference>
<dbReference type="Proteomes" id="UP001159405">
    <property type="component" value="Unassembled WGS sequence"/>
</dbReference>
<dbReference type="PANTHER" id="PTHR46116">
    <property type="entry name" value="(E3-INDEPENDENT) E2 UBIQUITIN-CONJUGATING ENZYME"/>
    <property type="match status" value="1"/>
</dbReference>
<name>A0ABN8QEC1_9CNID</name>
<feature type="region of interest" description="Disordered" evidence="3">
    <location>
        <begin position="302"/>
        <end position="325"/>
    </location>
</feature>
<evidence type="ECO:0000313" key="6">
    <source>
        <dbReference type="Proteomes" id="UP001159405"/>
    </source>
</evidence>
<feature type="domain" description="UBC core" evidence="4">
    <location>
        <begin position="769"/>
        <end position="929"/>
    </location>
</feature>
<dbReference type="PROSITE" id="PS50127">
    <property type="entry name" value="UBC_2"/>
    <property type="match status" value="1"/>
</dbReference>
<keyword evidence="6" id="KW-1185">Reference proteome</keyword>
<feature type="compositionally biased region" description="Low complexity" evidence="3">
    <location>
        <begin position="370"/>
        <end position="380"/>
    </location>
</feature>
<protein>
    <recommendedName>
        <fullName evidence="4">UBC core domain-containing protein</fullName>
    </recommendedName>
</protein>
<feature type="region of interest" description="Disordered" evidence="3">
    <location>
        <begin position="657"/>
        <end position="687"/>
    </location>
</feature>
<dbReference type="CDD" id="cd23837">
    <property type="entry name" value="UBCc_UBE2O"/>
    <property type="match status" value="1"/>
</dbReference>
<reference evidence="5 6" key="1">
    <citation type="submission" date="2022-05" db="EMBL/GenBank/DDBJ databases">
        <authorList>
            <consortium name="Genoscope - CEA"/>
            <person name="William W."/>
        </authorList>
    </citation>
    <scope>NUCLEOTIDE SEQUENCE [LARGE SCALE GENOMIC DNA]</scope>
</reference>
<evidence type="ECO:0000313" key="5">
    <source>
        <dbReference type="EMBL" id="CAH3162914.1"/>
    </source>
</evidence>
<evidence type="ECO:0000259" key="4">
    <source>
        <dbReference type="PROSITE" id="PS50127"/>
    </source>
</evidence>
<organism evidence="5 6">
    <name type="scientific">Porites lobata</name>
    <dbReference type="NCBI Taxonomy" id="104759"/>
    <lineage>
        <taxon>Eukaryota</taxon>
        <taxon>Metazoa</taxon>
        <taxon>Cnidaria</taxon>
        <taxon>Anthozoa</taxon>
        <taxon>Hexacorallia</taxon>
        <taxon>Scleractinia</taxon>
        <taxon>Fungiina</taxon>
        <taxon>Poritidae</taxon>
        <taxon>Porites</taxon>
    </lineage>
</organism>
<evidence type="ECO:0000256" key="3">
    <source>
        <dbReference type="SAM" id="MobiDB-lite"/>
    </source>
</evidence>
<feature type="region of interest" description="Disordered" evidence="3">
    <location>
        <begin position="347"/>
        <end position="480"/>
    </location>
</feature>
<dbReference type="InterPro" id="IPR057735">
    <property type="entry name" value="UBE2O-like_tSH3-B"/>
</dbReference>
<gene>
    <name evidence="5" type="ORF">PLOB_00005537</name>
</gene>